<dbReference type="AlphaFoldDB" id="A0A383R7V9"/>
<dbReference type="EMBL" id="LS992241">
    <property type="protein sequence ID" value="SYX83237.1"/>
    <property type="molecule type" value="Genomic_DNA"/>
</dbReference>
<accession>A0A383R7V9</accession>
<name>A0A383R7V9_PAEAL</name>
<protein>
    <submittedName>
        <fullName evidence="1">Uncharacterized protein</fullName>
    </submittedName>
</protein>
<gene>
    <name evidence="1" type="ORF">PBLR_11659</name>
</gene>
<sequence>MPPVGKPQYTKRGDIMTDDFVLALVGIAKPSFAISYESESFSRIMEIAH</sequence>
<evidence type="ECO:0000313" key="1">
    <source>
        <dbReference type="EMBL" id="SYX83237.1"/>
    </source>
</evidence>
<reference evidence="2" key="1">
    <citation type="submission" date="2018-08" db="EMBL/GenBank/DDBJ databases">
        <authorList>
            <person name="Chevrot R."/>
        </authorList>
    </citation>
    <scope>NUCLEOTIDE SEQUENCE [LARGE SCALE GENOMIC DNA]</scope>
</reference>
<evidence type="ECO:0000313" key="2">
    <source>
        <dbReference type="Proteomes" id="UP000304148"/>
    </source>
</evidence>
<dbReference type="Proteomes" id="UP000304148">
    <property type="component" value="Chromosome"/>
</dbReference>
<proteinExistence type="predicted"/>
<organism evidence="1 2">
    <name type="scientific">Paenibacillus alvei</name>
    <name type="common">Bacillus alvei</name>
    <dbReference type="NCBI Taxonomy" id="44250"/>
    <lineage>
        <taxon>Bacteria</taxon>
        <taxon>Bacillati</taxon>
        <taxon>Bacillota</taxon>
        <taxon>Bacilli</taxon>
        <taxon>Bacillales</taxon>
        <taxon>Paenibacillaceae</taxon>
        <taxon>Paenibacillus</taxon>
    </lineage>
</organism>